<feature type="domain" description="SPIN-DOC-like zinc-finger" evidence="1">
    <location>
        <begin position="15"/>
        <end position="59"/>
    </location>
</feature>
<dbReference type="STRING" id="7897.ENSLACP00000017720"/>
<protein>
    <recommendedName>
        <fullName evidence="1">SPIN-DOC-like zinc-finger domain-containing protein</fullName>
    </recommendedName>
</protein>
<dbReference type="EMBL" id="AFYH01095626">
    <property type="status" value="NOT_ANNOTATED_CDS"/>
    <property type="molecule type" value="Genomic_DNA"/>
</dbReference>
<dbReference type="InParanoid" id="H3B749"/>
<reference evidence="2" key="2">
    <citation type="submission" date="2025-08" db="UniProtKB">
        <authorList>
            <consortium name="Ensembl"/>
        </authorList>
    </citation>
    <scope>IDENTIFICATION</scope>
</reference>
<evidence type="ECO:0000259" key="1">
    <source>
        <dbReference type="Pfam" id="PF18658"/>
    </source>
</evidence>
<dbReference type="Pfam" id="PF18658">
    <property type="entry name" value="zf-C2H2_12"/>
    <property type="match status" value="1"/>
</dbReference>
<dbReference type="Proteomes" id="UP000008672">
    <property type="component" value="Unassembled WGS sequence"/>
</dbReference>
<dbReference type="GeneTree" id="ENSGT00950000182812"/>
<accession>H3B749</accession>
<dbReference type="AlphaFoldDB" id="H3B749"/>
<proteinExistence type="predicted"/>
<dbReference type="HOGENOM" id="CLU_770614_0_0_1"/>
<dbReference type="InterPro" id="IPR040647">
    <property type="entry name" value="SPIN-DOC_Znf-C2H2"/>
</dbReference>
<dbReference type="PANTHER" id="PTHR45913:SF21">
    <property type="entry name" value="DUF4371 DOMAIN-CONTAINING PROTEIN"/>
    <property type="match status" value="1"/>
</dbReference>
<dbReference type="Ensembl" id="ENSLACT00000017850.1">
    <property type="protein sequence ID" value="ENSLACP00000017720.1"/>
    <property type="gene ID" value="ENSLACG00000015607.1"/>
</dbReference>
<dbReference type="eggNOG" id="ENOG502QS6T">
    <property type="taxonomic scope" value="Eukaryota"/>
</dbReference>
<dbReference type="PANTHER" id="PTHR45913">
    <property type="entry name" value="EPM2A-INTERACTING PROTEIN 1"/>
    <property type="match status" value="1"/>
</dbReference>
<evidence type="ECO:0000313" key="2">
    <source>
        <dbReference type="Ensembl" id="ENSLACP00000017720.1"/>
    </source>
</evidence>
<organism evidence="2 3">
    <name type="scientific">Latimeria chalumnae</name>
    <name type="common">Coelacanth</name>
    <dbReference type="NCBI Taxonomy" id="7897"/>
    <lineage>
        <taxon>Eukaryota</taxon>
        <taxon>Metazoa</taxon>
        <taxon>Chordata</taxon>
        <taxon>Craniata</taxon>
        <taxon>Vertebrata</taxon>
        <taxon>Euteleostomi</taxon>
        <taxon>Coelacanthiformes</taxon>
        <taxon>Coelacanthidae</taxon>
        <taxon>Latimeria</taxon>
    </lineage>
</organism>
<sequence>ERAQKNKTKKKQAPKEWKEQYFFIQEKGDKPKPVCLICGATAAIPKEFNLERHYKQNHGTIDKKYLKGSDLRKDKITREEIIKESLRIAARNLGDSKVQERFDQISPSLNTVMRIEEMADDVSQQIRFSASLCKYFLLTLDDSIDNTSTVQSSVFICCVNKNFDVIEELLNLESLKSNTRGTDLFDELKASVELMNLNWDKLKSICTDGAPSTVGKNSGGVAGKVLVTFSNIIHQESLLRNWGFHHVMSVVVQCINKIYRIIVNSGTFWKSCEVCWLSKGKMLQQFSSLMLKVIKFLQNKKELPDDCALLKDDNWLNDLAFLTDITCQINSQYKTTRSILFSTLVQSINAFKMKLMLFKT</sequence>
<dbReference type="OMA" id="RENEENY"/>
<evidence type="ECO:0000313" key="3">
    <source>
        <dbReference type="Proteomes" id="UP000008672"/>
    </source>
</evidence>
<reference evidence="3" key="1">
    <citation type="submission" date="2011-08" db="EMBL/GenBank/DDBJ databases">
        <title>The draft genome of Latimeria chalumnae.</title>
        <authorList>
            <person name="Di Palma F."/>
            <person name="Alfoldi J."/>
            <person name="Johnson J."/>
            <person name="Berlin A."/>
            <person name="Gnerre S."/>
            <person name="Jaffe D."/>
            <person name="MacCallum I."/>
            <person name="Young S."/>
            <person name="Walker B.J."/>
            <person name="Lander E."/>
            <person name="Lindblad-Toh K."/>
        </authorList>
    </citation>
    <scope>NUCLEOTIDE SEQUENCE [LARGE SCALE GENOMIC DNA]</scope>
    <source>
        <strain evidence="3">Wild caught</strain>
    </source>
</reference>
<keyword evidence="3" id="KW-1185">Reference proteome</keyword>
<name>H3B749_LATCH</name>
<reference evidence="2" key="3">
    <citation type="submission" date="2025-09" db="UniProtKB">
        <authorList>
            <consortium name="Ensembl"/>
        </authorList>
    </citation>
    <scope>IDENTIFICATION</scope>
</reference>